<dbReference type="InterPro" id="IPR019470">
    <property type="entry name" value="Ubiq_cytC_Rdtase_Fe-S_su_TAT"/>
</dbReference>
<dbReference type="PRINTS" id="PR00162">
    <property type="entry name" value="RIESKE"/>
</dbReference>
<keyword evidence="9 20" id="KW-0812">Transmembrane</keyword>
<keyword evidence="13 20" id="KW-0249">Electron transport</keyword>
<evidence type="ECO:0000256" key="9">
    <source>
        <dbReference type="ARBA" id="ARBA00022692"/>
    </source>
</evidence>
<dbReference type="Proteomes" id="UP000252387">
    <property type="component" value="Unassembled WGS sequence"/>
</dbReference>
<dbReference type="EC" id="7.1.1.8" evidence="5 20"/>
<keyword evidence="18" id="KW-1015">Disulfide bond</keyword>
<dbReference type="InterPro" id="IPR017941">
    <property type="entry name" value="Rieske_2Fe-2S"/>
</dbReference>
<dbReference type="GO" id="GO:0005886">
    <property type="term" value="C:plasma membrane"/>
    <property type="evidence" value="ECO:0007669"/>
    <property type="project" value="UniProtKB-SubCell"/>
</dbReference>
<dbReference type="RefSeq" id="WP_114341441.1">
    <property type="nucleotide sequence ID" value="NZ_QFWQ01000004.1"/>
</dbReference>
<keyword evidence="24" id="KW-1185">Reference proteome</keyword>
<feature type="transmembrane region" description="Helical" evidence="20">
    <location>
        <begin position="13"/>
        <end position="34"/>
    </location>
</feature>
<evidence type="ECO:0000256" key="16">
    <source>
        <dbReference type="ARBA" id="ARBA00023014"/>
    </source>
</evidence>
<evidence type="ECO:0000259" key="22">
    <source>
        <dbReference type="PROSITE" id="PS51296"/>
    </source>
</evidence>
<dbReference type="Pfam" id="PF00355">
    <property type="entry name" value="Rieske"/>
    <property type="match status" value="1"/>
</dbReference>
<comment type="subcellular location">
    <subcellularLocation>
        <location evidence="2">Cell membrane</location>
        <topology evidence="2">Single-pass membrane protein</topology>
    </subcellularLocation>
</comment>
<evidence type="ECO:0000256" key="20">
    <source>
        <dbReference type="RuleBase" id="RU004494"/>
    </source>
</evidence>
<keyword evidence="7 20" id="KW-0813">Transport</keyword>
<keyword evidence="23" id="KW-0560">Oxidoreductase</keyword>
<dbReference type="Gene3D" id="1.20.5.510">
    <property type="entry name" value="Single helix bin"/>
    <property type="match status" value="1"/>
</dbReference>
<dbReference type="EMBL" id="QFWQ01000004">
    <property type="protein sequence ID" value="RCS30431.1"/>
    <property type="molecule type" value="Genomic_DNA"/>
</dbReference>
<comment type="subunit">
    <text evidence="4 21">The main subunits of complex b-c1 are: cytochrome b, cytochrome c1 and the Rieske protein.</text>
</comment>
<feature type="domain" description="Rieske" evidence="22">
    <location>
        <begin position="87"/>
        <end position="192"/>
    </location>
</feature>
<proteinExistence type="inferred from homology"/>
<evidence type="ECO:0000256" key="8">
    <source>
        <dbReference type="ARBA" id="ARBA00022475"/>
    </source>
</evidence>
<evidence type="ECO:0000256" key="4">
    <source>
        <dbReference type="ARBA" id="ARBA00011649"/>
    </source>
</evidence>
<evidence type="ECO:0000256" key="7">
    <source>
        <dbReference type="ARBA" id="ARBA00022448"/>
    </source>
</evidence>
<keyword evidence="11" id="KW-0479">Metal-binding</keyword>
<keyword evidence="15" id="KW-0408">Iron</keyword>
<evidence type="ECO:0000256" key="11">
    <source>
        <dbReference type="ARBA" id="ARBA00022723"/>
    </source>
</evidence>
<comment type="similarity">
    <text evidence="3">Belongs to the Rieske iron-sulfur protein family.</text>
</comment>
<keyword evidence="14 20" id="KW-1133">Transmembrane helix</keyword>
<comment type="function">
    <text evidence="1">Component of the ubiquinol-cytochrome c reductase complex (complex III or cytochrome b-c1 complex), which is a respiratory chain that generates an electrochemical potential coupled to ATP synthesis.</text>
</comment>
<evidence type="ECO:0000256" key="19">
    <source>
        <dbReference type="ARBA" id="ARBA00029351"/>
    </source>
</evidence>
<keyword evidence="17 20" id="KW-0472">Membrane</keyword>
<dbReference type="GO" id="GO:0016491">
    <property type="term" value="F:oxidoreductase activity"/>
    <property type="evidence" value="ECO:0007669"/>
    <property type="project" value="UniProtKB-KW"/>
</dbReference>
<dbReference type="InterPro" id="IPR014349">
    <property type="entry name" value="Rieske_Fe-S_prot"/>
</dbReference>
<dbReference type="Pfam" id="PF10399">
    <property type="entry name" value="UCR_Fe-S_N"/>
    <property type="match status" value="1"/>
</dbReference>
<evidence type="ECO:0000256" key="10">
    <source>
        <dbReference type="ARBA" id="ARBA00022714"/>
    </source>
</evidence>
<evidence type="ECO:0000256" key="17">
    <source>
        <dbReference type="ARBA" id="ARBA00023136"/>
    </source>
</evidence>
<keyword evidence="16" id="KW-0411">Iron-sulfur</keyword>
<evidence type="ECO:0000256" key="3">
    <source>
        <dbReference type="ARBA" id="ARBA00010651"/>
    </source>
</evidence>
<dbReference type="AlphaFoldDB" id="A0A368KEU5"/>
<dbReference type="InterPro" id="IPR006311">
    <property type="entry name" value="TAT_signal"/>
</dbReference>
<dbReference type="SUPFAM" id="SSF50022">
    <property type="entry name" value="ISP domain"/>
    <property type="match status" value="1"/>
</dbReference>
<comment type="catalytic activity">
    <reaction evidence="19 20">
        <text>a quinol + 2 Fe(III)-[cytochrome c](out) = a quinone + 2 Fe(II)-[cytochrome c](out) + 2 H(+)(out)</text>
        <dbReference type="Rhea" id="RHEA:11484"/>
        <dbReference type="Rhea" id="RHEA-COMP:10350"/>
        <dbReference type="Rhea" id="RHEA-COMP:14399"/>
        <dbReference type="ChEBI" id="CHEBI:15378"/>
        <dbReference type="ChEBI" id="CHEBI:24646"/>
        <dbReference type="ChEBI" id="CHEBI:29033"/>
        <dbReference type="ChEBI" id="CHEBI:29034"/>
        <dbReference type="ChEBI" id="CHEBI:132124"/>
        <dbReference type="EC" id="7.1.1.8"/>
    </reaction>
</comment>
<dbReference type="PROSITE" id="PS51296">
    <property type="entry name" value="RIESKE"/>
    <property type="match status" value="1"/>
</dbReference>
<name>A0A368KEU5_9GAMM</name>
<evidence type="ECO:0000313" key="23">
    <source>
        <dbReference type="EMBL" id="RCS30431.1"/>
    </source>
</evidence>
<evidence type="ECO:0000256" key="12">
    <source>
        <dbReference type="ARBA" id="ARBA00022967"/>
    </source>
</evidence>
<gene>
    <name evidence="23" type="primary">petA</name>
    <name evidence="23" type="ORF">DEO45_06260</name>
</gene>
<sequence length="201" mass="21766">MANEVVDHGRRRFLTATTAVVGGIGIVSAAVPFIKSWEPSARAKAAGAPVTQSLAKIEAGQLLIVSWRSLPVFVLNRTAAQLATLPQVDSRLVDPKSNGVSADQQPKYAQNEARSIKPEWLVIVGICTHLGCVPDFVPEIKPEPFDPEWKGGFYCPCHKSRYDLAGRVFNGVPAPKNLQVPPYHFIDDSTIQIGVDPKEAG</sequence>
<dbReference type="Gene3D" id="2.102.10.10">
    <property type="entry name" value="Rieske [2Fe-2S] iron-sulphur domain"/>
    <property type="match status" value="1"/>
</dbReference>
<comment type="cofactor">
    <cofactor evidence="20">
        <name>[2Fe-2S] cluster</name>
        <dbReference type="ChEBI" id="CHEBI:190135"/>
    </cofactor>
    <text evidence="20">Binds 1 [2Fe-2S] cluster per subunit.</text>
</comment>
<dbReference type="PROSITE" id="PS51318">
    <property type="entry name" value="TAT"/>
    <property type="match status" value="1"/>
</dbReference>
<evidence type="ECO:0000256" key="5">
    <source>
        <dbReference type="ARBA" id="ARBA00012951"/>
    </source>
</evidence>
<evidence type="ECO:0000256" key="2">
    <source>
        <dbReference type="ARBA" id="ARBA00004162"/>
    </source>
</evidence>
<keyword evidence="10" id="KW-0001">2Fe-2S</keyword>
<dbReference type="NCBIfam" id="TIGR01416">
    <property type="entry name" value="Rieske_proteo"/>
    <property type="match status" value="1"/>
</dbReference>
<dbReference type="InterPro" id="IPR036922">
    <property type="entry name" value="Rieske_2Fe-2S_sf"/>
</dbReference>
<protein>
    <recommendedName>
        <fullName evidence="6 20">Ubiquinol-cytochrome c reductase iron-sulfur subunit</fullName>
        <ecNumber evidence="5 20">7.1.1.8</ecNumber>
    </recommendedName>
</protein>
<dbReference type="InterPro" id="IPR005805">
    <property type="entry name" value="Rieske_Fe-S_prot_C"/>
</dbReference>
<dbReference type="CDD" id="cd03470">
    <property type="entry name" value="Rieske_cytochrome_bc1"/>
    <property type="match status" value="1"/>
</dbReference>
<dbReference type="GO" id="GO:0008121">
    <property type="term" value="F:quinol-cytochrome-c reductase activity"/>
    <property type="evidence" value="ECO:0007669"/>
    <property type="project" value="UniProtKB-EC"/>
</dbReference>
<evidence type="ECO:0000256" key="21">
    <source>
        <dbReference type="RuleBase" id="RU004497"/>
    </source>
</evidence>
<accession>A0A368KEU5</accession>
<evidence type="ECO:0000313" key="24">
    <source>
        <dbReference type="Proteomes" id="UP000252387"/>
    </source>
</evidence>
<comment type="miscellaneous">
    <text evidence="20">The Rieske protein is a high potential 2Fe-2S protein.</text>
</comment>
<dbReference type="GO" id="GO:0051537">
    <property type="term" value="F:2 iron, 2 sulfur cluster binding"/>
    <property type="evidence" value="ECO:0007669"/>
    <property type="project" value="UniProtKB-KW"/>
</dbReference>
<comment type="caution">
    <text evidence="23">The sequence shown here is derived from an EMBL/GenBank/DDBJ whole genome shotgun (WGS) entry which is preliminary data.</text>
</comment>
<evidence type="ECO:0000256" key="18">
    <source>
        <dbReference type="ARBA" id="ARBA00023157"/>
    </source>
</evidence>
<evidence type="ECO:0000256" key="15">
    <source>
        <dbReference type="ARBA" id="ARBA00023004"/>
    </source>
</evidence>
<reference evidence="23 24" key="1">
    <citation type="submission" date="2018-05" db="EMBL/GenBank/DDBJ databases">
        <title>Draft genome sequence of Rhodanobacter denitrificans Yn1 isolated from gold copper mine.</title>
        <authorList>
            <person name="Yang N."/>
            <person name="Mazhar H.S."/>
            <person name="Rensing C."/>
        </authorList>
    </citation>
    <scope>NUCLEOTIDE SEQUENCE [LARGE SCALE GENOMIC DNA]</scope>
    <source>
        <strain evidence="23 24">Yn1</strain>
    </source>
</reference>
<evidence type="ECO:0000256" key="1">
    <source>
        <dbReference type="ARBA" id="ARBA00002444"/>
    </source>
</evidence>
<dbReference type="OrthoDB" id="9767869at2"/>
<keyword evidence="12" id="KW-1278">Translocase</keyword>
<evidence type="ECO:0000256" key="6">
    <source>
        <dbReference type="ARBA" id="ARBA00019816"/>
    </source>
</evidence>
<dbReference type="InterPro" id="IPR006317">
    <property type="entry name" value="Ubiquinol_cyt_c_Rdtase_Fe-S-su"/>
</dbReference>
<dbReference type="GO" id="GO:0046872">
    <property type="term" value="F:metal ion binding"/>
    <property type="evidence" value="ECO:0007669"/>
    <property type="project" value="UniProtKB-KW"/>
</dbReference>
<keyword evidence="8" id="KW-1003">Cell membrane</keyword>
<organism evidence="23 24">
    <name type="scientific">Rhodanobacter denitrificans</name>
    <dbReference type="NCBI Taxonomy" id="666685"/>
    <lineage>
        <taxon>Bacteria</taxon>
        <taxon>Pseudomonadati</taxon>
        <taxon>Pseudomonadota</taxon>
        <taxon>Gammaproteobacteria</taxon>
        <taxon>Lysobacterales</taxon>
        <taxon>Rhodanobacteraceae</taxon>
        <taxon>Rhodanobacter</taxon>
    </lineage>
</organism>
<evidence type="ECO:0000256" key="14">
    <source>
        <dbReference type="ARBA" id="ARBA00022989"/>
    </source>
</evidence>
<dbReference type="PANTHER" id="PTHR10134">
    <property type="entry name" value="CYTOCHROME B-C1 COMPLEX SUBUNIT RIESKE, MITOCHONDRIAL"/>
    <property type="match status" value="1"/>
</dbReference>
<evidence type="ECO:0000256" key="13">
    <source>
        <dbReference type="ARBA" id="ARBA00022982"/>
    </source>
</evidence>